<protein>
    <submittedName>
        <fullName evidence="3">Uncharacterized protein</fullName>
    </submittedName>
</protein>
<proteinExistence type="predicted"/>
<keyword evidence="1" id="KW-0175">Coiled coil</keyword>
<evidence type="ECO:0000256" key="2">
    <source>
        <dbReference type="SAM" id="MobiDB-lite"/>
    </source>
</evidence>
<feature type="region of interest" description="Disordered" evidence="2">
    <location>
        <begin position="21"/>
        <end position="51"/>
    </location>
</feature>
<organism evidence="3">
    <name type="scientific">Tanacetum cinerariifolium</name>
    <name type="common">Dalmatian daisy</name>
    <name type="synonym">Chrysanthemum cinerariifolium</name>
    <dbReference type="NCBI Taxonomy" id="118510"/>
    <lineage>
        <taxon>Eukaryota</taxon>
        <taxon>Viridiplantae</taxon>
        <taxon>Streptophyta</taxon>
        <taxon>Embryophyta</taxon>
        <taxon>Tracheophyta</taxon>
        <taxon>Spermatophyta</taxon>
        <taxon>Magnoliopsida</taxon>
        <taxon>eudicotyledons</taxon>
        <taxon>Gunneridae</taxon>
        <taxon>Pentapetalae</taxon>
        <taxon>asterids</taxon>
        <taxon>campanulids</taxon>
        <taxon>Asterales</taxon>
        <taxon>Asteraceae</taxon>
        <taxon>Asteroideae</taxon>
        <taxon>Anthemideae</taxon>
        <taxon>Anthemidinae</taxon>
        <taxon>Tanacetum</taxon>
    </lineage>
</organism>
<evidence type="ECO:0000313" key="3">
    <source>
        <dbReference type="EMBL" id="GFA52278.1"/>
    </source>
</evidence>
<dbReference type="EMBL" id="BKCJ010438880">
    <property type="protein sequence ID" value="GFA52278.1"/>
    <property type="molecule type" value="Genomic_DNA"/>
</dbReference>
<sequence>MHNTYPSPLNLPLLNLRRNTNQREPKVPPTESSGEHNLPTPSHDPLPSGEDSLKLKELMDFYTNLSNKVLDLESEVIDIKSTDQARIEKLENRVERLEEENRGRKIADIDADVEINLEKAQAEAYNLDLDHQKKVLSMLDVNDEKPPDVEEVLEVIKAANLITEVVTTVRVDVNAANVQDIPITVAEATKVSVPRKRRGVIIQDPEETTTTITVQPKGMTYDEIRPFFEKHYNYNQSFLKEANEGVKVPKKEVSKEKEVEVESSKKEDATHLTSKIPIIDYKIHTERNRPYFKITRADGNHKLFLSFSTMLKNFDREDLESL</sequence>
<gene>
    <name evidence="3" type="ORF">Tci_624250</name>
</gene>
<name>A0A699JTA1_TANCI</name>
<feature type="coiled-coil region" evidence="1">
    <location>
        <begin position="80"/>
        <end position="107"/>
    </location>
</feature>
<comment type="caution">
    <text evidence="3">The sequence shown here is derived from an EMBL/GenBank/DDBJ whole genome shotgun (WGS) entry which is preliminary data.</text>
</comment>
<evidence type="ECO:0000256" key="1">
    <source>
        <dbReference type="SAM" id="Coils"/>
    </source>
</evidence>
<dbReference type="AlphaFoldDB" id="A0A699JTA1"/>
<reference evidence="3" key="1">
    <citation type="journal article" date="2019" name="Sci. Rep.">
        <title>Draft genome of Tanacetum cinerariifolium, the natural source of mosquito coil.</title>
        <authorList>
            <person name="Yamashiro T."/>
            <person name="Shiraishi A."/>
            <person name="Satake H."/>
            <person name="Nakayama K."/>
        </authorList>
    </citation>
    <scope>NUCLEOTIDE SEQUENCE</scope>
</reference>
<accession>A0A699JTA1</accession>